<dbReference type="InterPro" id="IPR035965">
    <property type="entry name" value="PAS-like_dom_sf"/>
</dbReference>
<dbReference type="SUPFAM" id="SSF55785">
    <property type="entry name" value="PYP-like sensor domain (PAS domain)"/>
    <property type="match status" value="2"/>
</dbReference>
<dbReference type="InterPro" id="IPR000014">
    <property type="entry name" value="PAS"/>
</dbReference>
<feature type="domain" description="PAC" evidence="3">
    <location>
        <begin position="270"/>
        <end position="323"/>
    </location>
</feature>
<evidence type="ECO:0000259" key="4">
    <source>
        <dbReference type="PROSITE" id="PS50883"/>
    </source>
</evidence>
<dbReference type="PANTHER" id="PTHR44757">
    <property type="entry name" value="DIGUANYLATE CYCLASE DGCP"/>
    <property type="match status" value="1"/>
</dbReference>
<dbReference type="AlphaFoldDB" id="A0A2Z6G8P6"/>
<keyword evidence="1" id="KW-0472">Membrane</keyword>
<evidence type="ECO:0000256" key="1">
    <source>
        <dbReference type="SAM" id="Phobius"/>
    </source>
</evidence>
<organism evidence="6 7">
    <name type="scientific">Ferriphaselus amnicola</name>
    <dbReference type="NCBI Taxonomy" id="1188319"/>
    <lineage>
        <taxon>Bacteria</taxon>
        <taxon>Pseudomonadati</taxon>
        <taxon>Pseudomonadota</taxon>
        <taxon>Betaproteobacteria</taxon>
        <taxon>Nitrosomonadales</taxon>
        <taxon>Gallionellaceae</taxon>
        <taxon>Ferriphaselus</taxon>
    </lineage>
</organism>
<dbReference type="NCBIfam" id="TIGR00229">
    <property type="entry name" value="sensory_box"/>
    <property type="match status" value="2"/>
</dbReference>
<evidence type="ECO:0000259" key="5">
    <source>
        <dbReference type="PROSITE" id="PS50887"/>
    </source>
</evidence>
<feature type="transmembrane region" description="Helical" evidence="1">
    <location>
        <begin position="154"/>
        <end position="173"/>
    </location>
</feature>
<dbReference type="Proteomes" id="UP000033070">
    <property type="component" value="Chromosome"/>
</dbReference>
<dbReference type="SMART" id="SM00267">
    <property type="entry name" value="GGDEF"/>
    <property type="match status" value="1"/>
</dbReference>
<dbReference type="NCBIfam" id="TIGR00254">
    <property type="entry name" value="GGDEF"/>
    <property type="match status" value="1"/>
</dbReference>
<feature type="transmembrane region" description="Helical" evidence="1">
    <location>
        <begin position="130"/>
        <end position="148"/>
    </location>
</feature>
<dbReference type="STRING" id="1188319.OYT1_00474"/>
<dbReference type="PROSITE" id="PS50112">
    <property type="entry name" value="PAS"/>
    <property type="match status" value="2"/>
</dbReference>
<dbReference type="InterPro" id="IPR029787">
    <property type="entry name" value="Nucleotide_cyclase"/>
</dbReference>
<dbReference type="PROSITE" id="PS50887">
    <property type="entry name" value="GGDEF"/>
    <property type="match status" value="1"/>
</dbReference>
<name>A0A2Z6G8P6_9PROT</name>
<feature type="transmembrane region" description="Helical" evidence="1">
    <location>
        <begin position="28"/>
        <end position="46"/>
    </location>
</feature>
<dbReference type="InterPro" id="IPR001633">
    <property type="entry name" value="EAL_dom"/>
</dbReference>
<sequence>MKQTLLNLLPFTQSFADHERHLKYKVTFLNSVFLMAALVAFGMGFYRWQISPLMGAIDFGFAAVSFAALHYLKHHRDKVELISTIAIVSSFFLFLSIYLLAPYNSMRLSLFFLLSAGAFYLKGRTIGLRWLYAILFAIVAVHFLTGFQTGYSHIDIFTTCIYLVALFFIFWNYETVKEEQRQREQEYELERQVGERWRLALESAGDAIWDWNLQTRSLLYSRSYTEMLGYTEEELGHDSSVIDRLMHPDDKLAALQHLTTTLKGATHDKFVSEARLRCKDGSYRWILCRGQIRERDSQGRALRMVGTSIDTTDRKLAEQELENSRHELEIERKLFQSILDNAPLGIWMLQADGRARFVNKSYCLALGIPEETFLAARHYSEVMPPSTIASCMKADEECLAQDRPHLSWEWVPFVDGRDHLLEITKVRLLNNDGSICGLIGIAADVTERKEHEQQLEHIAHYDSLTGVPNRVLLADRLSQALARTKREKGLMAVCYLDLDGFKPVNDTYGHDTGDQVLIEITRRIKEVIREDDTVARLGGDEFVVLLVGLEVPEECAGSLNRLLERINQPIEIQGKHLHISASIGVSLYPEDEQDADTLLRHADQAMYIAKQSGKNRYHLFDAANDLRARSHHELLQQIRHGLAHGEFELYYQPKVEMSTGRLVGVEALIRWHHPTRGFLLPDEFLRVIENTELEIELGDWVFSQAFQQLQRWRQAGEDFEVSINASAYHLQSANFVPKLKSLMGHYCAQTCRRCVQIEVLETAALDDIARVSAIIKSCHEFGVGFALDDFGTGYSSLTYLSNLDVDTLKIDQSFVRGMLEDKGDHAIVQGIIALAKAFDRDIVAEGVENDAHYQALLQMGCEVGQGYGIARPMPAGDLIEWSEHWKPSKTTLGEA</sequence>
<dbReference type="PROSITE" id="PS50883">
    <property type="entry name" value="EAL"/>
    <property type="match status" value="1"/>
</dbReference>
<feature type="domain" description="PAS" evidence="2">
    <location>
        <begin position="331"/>
        <end position="402"/>
    </location>
</feature>
<dbReference type="Gene3D" id="3.30.70.270">
    <property type="match status" value="1"/>
</dbReference>
<feature type="domain" description="EAL" evidence="4">
    <location>
        <begin position="631"/>
        <end position="886"/>
    </location>
</feature>
<feature type="transmembrane region" description="Helical" evidence="1">
    <location>
        <begin position="52"/>
        <end position="72"/>
    </location>
</feature>
<dbReference type="GO" id="GO:0003824">
    <property type="term" value="F:catalytic activity"/>
    <property type="evidence" value="ECO:0007669"/>
    <property type="project" value="UniProtKB-ARBA"/>
</dbReference>
<protein>
    <submittedName>
        <fullName evidence="6">Putative signaling protein</fullName>
    </submittedName>
</protein>
<dbReference type="Pfam" id="PF08448">
    <property type="entry name" value="PAS_4"/>
    <property type="match status" value="1"/>
</dbReference>
<dbReference type="InterPro" id="IPR035919">
    <property type="entry name" value="EAL_sf"/>
</dbReference>
<dbReference type="InterPro" id="IPR052155">
    <property type="entry name" value="Biofilm_reg_signaling"/>
</dbReference>
<dbReference type="OrthoDB" id="9813903at2"/>
<evidence type="ECO:0000259" key="2">
    <source>
        <dbReference type="PROSITE" id="PS50112"/>
    </source>
</evidence>
<accession>A0A2Z6G8P6</accession>
<dbReference type="SMART" id="SM00086">
    <property type="entry name" value="PAC"/>
    <property type="match status" value="1"/>
</dbReference>
<reference evidence="6 7" key="1">
    <citation type="submission" date="2018-06" db="EMBL/GenBank/DDBJ databases">
        <title>OYT1 Genome Sequencing.</title>
        <authorList>
            <person name="Kato S."/>
            <person name="Itoh T."/>
            <person name="Ohkuma M."/>
        </authorList>
    </citation>
    <scope>NUCLEOTIDE SEQUENCE [LARGE SCALE GENOMIC DNA]</scope>
    <source>
        <strain evidence="6 7">OYT1</strain>
    </source>
</reference>
<dbReference type="Pfam" id="PF00563">
    <property type="entry name" value="EAL"/>
    <property type="match status" value="1"/>
</dbReference>
<dbReference type="Gene3D" id="3.30.450.20">
    <property type="entry name" value="PAS domain"/>
    <property type="match status" value="2"/>
</dbReference>
<dbReference type="SMART" id="SM00052">
    <property type="entry name" value="EAL"/>
    <property type="match status" value="1"/>
</dbReference>
<dbReference type="Pfam" id="PF08447">
    <property type="entry name" value="PAS_3"/>
    <property type="match status" value="1"/>
</dbReference>
<feature type="domain" description="PAS" evidence="2">
    <location>
        <begin position="193"/>
        <end position="265"/>
    </location>
</feature>
<dbReference type="EMBL" id="AP018738">
    <property type="protein sequence ID" value="BBE49851.1"/>
    <property type="molecule type" value="Genomic_DNA"/>
</dbReference>
<dbReference type="PROSITE" id="PS50113">
    <property type="entry name" value="PAC"/>
    <property type="match status" value="2"/>
</dbReference>
<dbReference type="InterPro" id="IPR013656">
    <property type="entry name" value="PAS_4"/>
</dbReference>
<keyword evidence="1" id="KW-0812">Transmembrane</keyword>
<dbReference type="InterPro" id="IPR043128">
    <property type="entry name" value="Rev_trsase/Diguanyl_cyclase"/>
</dbReference>
<dbReference type="Gene3D" id="3.20.20.450">
    <property type="entry name" value="EAL domain"/>
    <property type="match status" value="1"/>
</dbReference>
<feature type="domain" description="GGDEF" evidence="5">
    <location>
        <begin position="489"/>
        <end position="622"/>
    </location>
</feature>
<feature type="domain" description="PAC" evidence="3">
    <location>
        <begin position="404"/>
        <end position="457"/>
    </location>
</feature>
<dbReference type="PANTHER" id="PTHR44757:SF2">
    <property type="entry name" value="BIOFILM ARCHITECTURE MAINTENANCE PROTEIN MBAA"/>
    <property type="match status" value="1"/>
</dbReference>
<dbReference type="CDD" id="cd01949">
    <property type="entry name" value="GGDEF"/>
    <property type="match status" value="1"/>
</dbReference>
<keyword evidence="7" id="KW-1185">Reference proteome</keyword>
<dbReference type="SUPFAM" id="SSF141868">
    <property type="entry name" value="EAL domain-like"/>
    <property type="match status" value="1"/>
</dbReference>
<evidence type="ECO:0000313" key="6">
    <source>
        <dbReference type="EMBL" id="BBE49851.1"/>
    </source>
</evidence>
<gene>
    <name evidence="6" type="ORF">OYT1_ch0278</name>
</gene>
<evidence type="ECO:0000313" key="7">
    <source>
        <dbReference type="Proteomes" id="UP000033070"/>
    </source>
</evidence>
<dbReference type="InterPro" id="IPR000700">
    <property type="entry name" value="PAS-assoc_C"/>
</dbReference>
<dbReference type="KEGG" id="fam:OYT1_ch0278"/>
<dbReference type="InterPro" id="IPR000160">
    <property type="entry name" value="GGDEF_dom"/>
</dbReference>
<keyword evidence="1" id="KW-1133">Transmembrane helix</keyword>
<proteinExistence type="predicted"/>
<dbReference type="InterPro" id="IPR013655">
    <property type="entry name" value="PAS_fold_3"/>
</dbReference>
<dbReference type="SUPFAM" id="SSF55073">
    <property type="entry name" value="Nucleotide cyclase"/>
    <property type="match status" value="1"/>
</dbReference>
<dbReference type="FunFam" id="3.30.70.270:FF:000001">
    <property type="entry name" value="Diguanylate cyclase domain protein"/>
    <property type="match status" value="1"/>
</dbReference>
<dbReference type="InterPro" id="IPR001610">
    <property type="entry name" value="PAC"/>
</dbReference>
<dbReference type="SMART" id="SM00091">
    <property type="entry name" value="PAS"/>
    <property type="match status" value="2"/>
</dbReference>
<dbReference type="Pfam" id="PF00990">
    <property type="entry name" value="GGDEF"/>
    <property type="match status" value="1"/>
</dbReference>
<feature type="transmembrane region" description="Helical" evidence="1">
    <location>
        <begin position="79"/>
        <end position="100"/>
    </location>
</feature>
<dbReference type="CDD" id="cd00130">
    <property type="entry name" value="PAS"/>
    <property type="match status" value="2"/>
</dbReference>
<dbReference type="RefSeq" id="WP_062625695.1">
    <property type="nucleotide sequence ID" value="NZ_AP018738.1"/>
</dbReference>
<dbReference type="CDD" id="cd01948">
    <property type="entry name" value="EAL"/>
    <property type="match status" value="1"/>
</dbReference>
<evidence type="ECO:0000259" key="3">
    <source>
        <dbReference type="PROSITE" id="PS50113"/>
    </source>
</evidence>